<accession>A0A2S4Q1E9</accession>
<feature type="transmembrane region" description="Helical" evidence="2">
    <location>
        <begin position="246"/>
        <end position="267"/>
    </location>
</feature>
<feature type="compositionally biased region" description="Polar residues" evidence="1">
    <location>
        <begin position="1"/>
        <end position="11"/>
    </location>
</feature>
<dbReference type="PANTHER" id="PTHR37848:SF1">
    <property type="entry name" value="SUN DOMAIN-CONTAINING PROTEIN"/>
    <property type="match status" value="1"/>
</dbReference>
<dbReference type="EMBL" id="PEDP01000030">
    <property type="protein sequence ID" value="POS88110.1"/>
    <property type="molecule type" value="Genomic_DNA"/>
</dbReference>
<keyword evidence="2" id="KW-1133">Transmembrane helix</keyword>
<gene>
    <name evidence="3" type="ORF">EPUL_001087</name>
</gene>
<comment type="caution">
    <text evidence="3">The sequence shown here is derived from an EMBL/GenBank/DDBJ whole genome shotgun (WGS) entry which is preliminary data.</text>
</comment>
<dbReference type="OrthoDB" id="203796at2759"/>
<name>A0A2S4Q1E9_9PEZI</name>
<sequence length="376" mass="43999">MKFPTTVQPSRYQDEPYNSEDLIADDQLPSYQEAPGGLPECNHSEHIQREPPPDPAFSTRNFAASEVYTRFAKYSNNVDALHSLINEQALYPPTYYVQIHGKHNETQHESNSKESQKEVTDFYFRINITHLLGPQGSGEIQFLPDDKRGYRGTRYPSLKPKLNDWESRDSLFEWCQKYVSDPAKIKSFTFSRKIRNHDTQKLYRLIRSAIAETRYRGQVFITFPVTNSKLIVYSPGKINEWRTKTWVCWFFYITFLWVLTWPTLIFLTSRYETVKCVFFYANTSDSSDPSRICKLQCEDDWFQSWKQTIKRAALTGVNIGEEGSLSDNYRTTTEKILRNIQEMRSGDRSVDEAHNFHGFGPDFARFFDVYDWGGDN</sequence>
<dbReference type="Proteomes" id="UP000237438">
    <property type="component" value="Unassembled WGS sequence"/>
</dbReference>
<organism evidence="3 4">
    <name type="scientific">Erysiphe pulchra</name>
    <dbReference type="NCBI Taxonomy" id="225359"/>
    <lineage>
        <taxon>Eukaryota</taxon>
        <taxon>Fungi</taxon>
        <taxon>Dikarya</taxon>
        <taxon>Ascomycota</taxon>
        <taxon>Pezizomycotina</taxon>
        <taxon>Leotiomycetes</taxon>
        <taxon>Erysiphales</taxon>
        <taxon>Erysiphaceae</taxon>
        <taxon>Erysiphe</taxon>
    </lineage>
</organism>
<keyword evidence="2" id="KW-0472">Membrane</keyword>
<protein>
    <submittedName>
        <fullName evidence="3">Uncharacterized protein</fullName>
    </submittedName>
</protein>
<keyword evidence="4" id="KW-1185">Reference proteome</keyword>
<evidence type="ECO:0000313" key="3">
    <source>
        <dbReference type="EMBL" id="POS88110.1"/>
    </source>
</evidence>
<reference evidence="3 4" key="1">
    <citation type="submission" date="2017-10" db="EMBL/GenBank/DDBJ databases">
        <title>Development of genomic resources for the powdery mildew, Erysiphe pulchra.</title>
        <authorList>
            <person name="Wadl P.A."/>
            <person name="Mack B.M."/>
            <person name="Moore G."/>
            <person name="Beltz S.B."/>
        </authorList>
    </citation>
    <scope>NUCLEOTIDE SEQUENCE [LARGE SCALE GENOMIC DNA]</scope>
    <source>
        <strain evidence="3">Cflorida</strain>
    </source>
</reference>
<dbReference type="PANTHER" id="PTHR37848">
    <property type="entry name" value="EXPRESSED PROTEIN"/>
    <property type="match status" value="1"/>
</dbReference>
<proteinExistence type="predicted"/>
<dbReference type="AlphaFoldDB" id="A0A2S4Q1E9"/>
<evidence type="ECO:0000256" key="1">
    <source>
        <dbReference type="SAM" id="MobiDB-lite"/>
    </source>
</evidence>
<feature type="compositionally biased region" description="Basic and acidic residues" evidence="1">
    <location>
        <begin position="42"/>
        <end position="52"/>
    </location>
</feature>
<evidence type="ECO:0000313" key="4">
    <source>
        <dbReference type="Proteomes" id="UP000237438"/>
    </source>
</evidence>
<evidence type="ECO:0000256" key="2">
    <source>
        <dbReference type="SAM" id="Phobius"/>
    </source>
</evidence>
<feature type="region of interest" description="Disordered" evidence="1">
    <location>
        <begin position="1"/>
        <end position="59"/>
    </location>
</feature>
<keyword evidence="2" id="KW-0812">Transmembrane</keyword>